<name>A0A7W9EP00_9SPHN</name>
<keyword evidence="3" id="KW-1185">Reference proteome</keyword>
<dbReference type="InterPro" id="IPR026893">
    <property type="entry name" value="Tyr/Ser_Pase_IphP-type"/>
</dbReference>
<accession>A0A7W9EP00</accession>
<keyword evidence="2" id="KW-0378">Hydrolase</keyword>
<reference evidence="2 3" key="1">
    <citation type="submission" date="2020-08" db="EMBL/GenBank/DDBJ databases">
        <title>Genomic Encyclopedia of Type Strains, Phase IV (KMG-IV): sequencing the most valuable type-strain genomes for metagenomic binning, comparative biology and taxonomic classification.</title>
        <authorList>
            <person name="Goeker M."/>
        </authorList>
    </citation>
    <scope>NUCLEOTIDE SEQUENCE [LARGE SCALE GENOMIC DNA]</scope>
    <source>
        <strain evidence="2 3">DSM 27163</strain>
    </source>
</reference>
<dbReference type="SUPFAM" id="SSF52799">
    <property type="entry name" value="(Phosphotyrosine protein) phosphatases II"/>
    <property type="match status" value="1"/>
</dbReference>
<organism evidence="2 3">
    <name type="scientific">Sphingopyxis panaciterrulae</name>
    <dbReference type="NCBI Taxonomy" id="462372"/>
    <lineage>
        <taxon>Bacteria</taxon>
        <taxon>Pseudomonadati</taxon>
        <taxon>Pseudomonadota</taxon>
        <taxon>Alphaproteobacteria</taxon>
        <taxon>Sphingomonadales</taxon>
        <taxon>Sphingomonadaceae</taxon>
        <taxon>Sphingopyxis</taxon>
    </lineage>
</organism>
<dbReference type="PANTHER" id="PTHR31126">
    <property type="entry name" value="TYROSINE-PROTEIN PHOSPHATASE"/>
    <property type="match status" value="1"/>
</dbReference>
<evidence type="ECO:0000313" key="2">
    <source>
        <dbReference type="EMBL" id="MBB5705088.1"/>
    </source>
</evidence>
<dbReference type="Proteomes" id="UP000537161">
    <property type="component" value="Unassembled WGS sequence"/>
</dbReference>
<dbReference type="EMBL" id="JACIJH010000001">
    <property type="protein sequence ID" value="MBB5705088.1"/>
    <property type="molecule type" value="Genomic_DNA"/>
</dbReference>
<comment type="similarity">
    <text evidence="1">Belongs to the protein-tyrosine phosphatase family.</text>
</comment>
<dbReference type="PANTHER" id="PTHR31126:SF1">
    <property type="entry name" value="TYROSINE SPECIFIC PROTEIN PHOSPHATASES DOMAIN-CONTAINING PROTEIN"/>
    <property type="match status" value="1"/>
</dbReference>
<dbReference type="AlphaFoldDB" id="A0A7W9EP00"/>
<protein>
    <submittedName>
        <fullName evidence="2">Protein-tyrosine phosphatase</fullName>
        <ecNumber evidence="2">3.1.3.48</ecNumber>
    </submittedName>
</protein>
<comment type="caution">
    <text evidence="2">The sequence shown here is derived from an EMBL/GenBank/DDBJ whole genome shotgun (WGS) entry which is preliminary data.</text>
</comment>
<dbReference type="EC" id="3.1.3.48" evidence="2"/>
<evidence type="ECO:0000256" key="1">
    <source>
        <dbReference type="ARBA" id="ARBA00009580"/>
    </source>
</evidence>
<evidence type="ECO:0000313" key="3">
    <source>
        <dbReference type="Proteomes" id="UP000537161"/>
    </source>
</evidence>
<dbReference type="Pfam" id="PF13350">
    <property type="entry name" value="Y_phosphatase3"/>
    <property type="match status" value="1"/>
</dbReference>
<proteinExistence type="inferred from homology"/>
<dbReference type="Gene3D" id="3.90.190.10">
    <property type="entry name" value="Protein tyrosine phosphatase superfamily"/>
    <property type="match status" value="1"/>
</dbReference>
<gene>
    <name evidence="2" type="ORF">FHR21_000413</name>
</gene>
<dbReference type="RefSeq" id="WP_184094808.1">
    <property type="nucleotide sequence ID" value="NZ_JACIJH010000001.1"/>
</dbReference>
<dbReference type="InterPro" id="IPR029021">
    <property type="entry name" value="Prot-tyrosine_phosphatase-like"/>
</dbReference>
<dbReference type="GO" id="GO:0004725">
    <property type="term" value="F:protein tyrosine phosphatase activity"/>
    <property type="evidence" value="ECO:0007669"/>
    <property type="project" value="UniProtKB-EC"/>
</dbReference>
<sequence>MASYARLLTVAGSRNLRDLGGYRAMDGRRVRRGMLLRSGHPGELTAEGARQFAALGLAAILDLRTTEERAGQPYPPSLAEGLHYWTRDYDLSRGDIVTLMRDPATRAADIHAHMLETYRRLLGEQRAAVAAMFGLLLAGRAPLLINCTAGKDRTGVLSALLLAALGVPLEIVRTDYALTEQIQDPRAPLFPVDPDGPFAYLLTVDPEVWRTMMRSAPEYIDATFGALAESYGSVETYLAAEHGVDAQALDRLRNLLLEG</sequence>